<accession>A0ABR0H5M1</accession>
<evidence type="ECO:0000256" key="1">
    <source>
        <dbReference type="SAM" id="MobiDB-lite"/>
    </source>
</evidence>
<evidence type="ECO:0000313" key="2">
    <source>
        <dbReference type="EMBL" id="KAK4663186.1"/>
    </source>
</evidence>
<comment type="caution">
    <text evidence="2">The sequence shown here is derived from an EMBL/GenBank/DDBJ whole genome shotgun (WGS) entry which is preliminary data.</text>
</comment>
<dbReference type="RefSeq" id="XP_062763152.1">
    <property type="nucleotide sequence ID" value="XM_062914476.1"/>
</dbReference>
<feature type="region of interest" description="Disordered" evidence="1">
    <location>
        <begin position="272"/>
        <end position="306"/>
    </location>
</feature>
<protein>
    <recommendedName>
        <fullName evidence="4">CCHC-type domain-containing protein</fullName>
    </recommendedName>
</protein>
<dbReference type="Proteomes" id="UP001326199">
    <property type="component" value="Unassembled WGS sequence"/>
</dbReference>
<evidence type="ECO:0000313" key="3">
    <source>
        <dbReference type="Proteomes" id="UP001326199"/>
    </source>
</evidence>
<organism evidence="2 3">
    <name type="scientific">Podospora pseudopauciseta</name>
    <dbReference type="NCBI Taxonomy" id="2093780"/>
    <lineage>
        <taxon>Eukaryota</taxon>
        <taxon>Fungi</taxon>
        <taxon>Dikarya</taxon>
        <taxon>Ascomycota</taxon>
        <taxon>Pezizomycotina</taxon>
        <taxon>Sordariomycetes</taxon>
        <taxon>Sordariomycetidae</taxon>
        <taxon>Sordariales</taxon>
        <taxon>Podosporaceae</taxon>
        <taxon>Podospora</taxon>
    </lineage>
</organism>
<proteinExistence type="predicted"/>
<gene>
    <name evidence="2" type="ORF">QC763_606405</name>
</gene>
<dbReference type="EMBL" id="JAFFHB010000008">
    <property type="protein sequence ID" value="KAK4663186.1"/>
    <property type="molecule type" value="Genomic_DNA"/>
</dbReference>
<name>A0ABR0H5M1_9PEZI</name>
<sequence>MSTRINTSRRRGGGWCSDCGKACMEPNRECNNYGEDHVMSVCNMPCGHCGGWSPGEYDVYWHMVARGELPDRDSIHEPGESHFAPDCPKAKNNRCKCMPFPVYHTAKRCMVKCRPGCGHPDPGRHKGNAMMCTYRCCMCGIRNSHAGKDCRLKRCGWGGGHLGQDHGWNPTCRKEGVIGFCVGFIVRGVLGRRGRLMRKRGGVGGVEGWRRGWRRGRRCGGGGGGSGRVEVARRFYAGGLSDGSKVEGEVKEKDGPRVWLTKARYEAAEVGKAGSRDGYQSIFGSGSSRDDACPCRGPVKPESCSV</sequence>
<keyword evidence="3" id="KW-1185">Reference proteome</keyword>
<reference evidence="2 3" key="1">
    <citation type="journal article" date="2023" name="bioRxiv">
        <title>High-quality genome assemblies of four members of thePodospora anserinaspecies complex.</title>
        <authorList>
            <person name="Ament-Velasquez S.L."/>
            <person name="Vogan A.A."/>
            <person name="Wallerman O."/>
            <person name="Hartmann F."/>
            <person name="Gautier V."/>
            <person name="Silar P."/>
            <person name="Giraud T."/>
            <person name="Johannesson H."/>
        </authorList>
    </citation>
    <scope>NUCLEOTIDE SEQUENCE [LARGE SCALE GENOMIC DNA]</scope>
    <source>
        <strain evidence="2 3">CBS 411.78</strain>
    </source>
</reference>
<dbReference type="GeneID" id="87934819"/>
<evidence type="ECO:0008006" key="4">
    <source>
        <dbReference type="Google" id="ProtNLM"/>
    </source>
</evidence>